<proteinExistence type="predicted"/>
<sequence>PLCGNATVQLFVLDENDNAPTFSRSEYRARLREDAPPGTAVCRLRATDPDLGANGEVRYAISR</sequence>
<evidence type="ECO:0000256" key="5">
    <source>
        <dbReference type="ARBA" id="ARBA00022989"/>
    </source>
</evidence>
<dbReference type="InterPro" id="IPR015919">
    <property type="entry name" value="Cadherin-like_sf"/>
</dbReference>
<dbReference type="Gene3D" id="2.60.40.60">
    <property type="entry name" value="Cadherins"/>
    <property type="match status" value="2"/>
</dbReference>
<keyword evidence="2" id="KW-0812">Transmembrane</keyword>
<dbReference type="InterPro" id="IPR020894">
    <property type="entry name" value="Cadherin_CS"/>
</dbReference>
<dbReference type="PANTHER" id="PTHR24028">
    <property type="entry name" value="CADHERIN-87A"/>
    <property type="match status" value="1"/>
</dbReference>
<protein>
    <submittedName>
        <fullName evidence="10">PCDC2 protein</fullName>
    </submittedName>
</protein>
<dbReference type="InterPro" id="IPR050174">
    <property type="entry name" value="Protocadherin/Cadherin-CA"/>
</dbReference>
<evidence type="ECO:0000313" key="11">
    <source>
        <dbReference type="Proteomes" id="UP000588334"/>
    </source>
</evidence>
<dbReference type="EMBL" id="VWZF01004164">
    <property type="protein sequence ID" value="NXF78099.1"/>
    <property type="molecule type" value="Genomic_DNA"/>
</dbReference>
<comment type="caution">
    <text evidence="10">The sequence shown here is derived from an EMBL/GenBank/DDBJ whole genome shotgun (WGS) entry which is preliminary data.</text>
</comment>
<dbReference type="AlphaFoldDB" id="A0A7K8WHY1"/>
<dbReference type="GO" id="GO:0005509">
    <property type="term" value="F:calcium ion binding"/>
    <property type="evidence" value="ECO:0007669"/>
    <property type="project" value="UniProtKB-UniRule"/>
</dbReference>
<gene>
    <name evidence="10" type="primary">Pcdhac2_1</name>
    <name evidence="10" type="ORF">SCLMEX_R15231</name>
</gene>
<dbReference type="GO" id="GO:0005886">
    <property type="term" value="C:plasma membrane"/>
    <property type="evidence" value="ECO:0007669"/>
    <property type="project" value="InterPro"/>
</dbReference>
<organism evidence="10 11">
    <name type="scientific">Sclerurus mexicanus</name>
    <name type="common">tawny-throated leaftosser</name>
    <dbReference type="NCBI Taxonomy" id="265632"/>
    <lineage>
        <taxon>Eukaryota</taxon>
        <taxon>Metazoa</taxon>
        <taxon>Chordata</taxon>
        <taxon>Craniata</taxon>
        <taxon>Vertebrata</taxon>
        <taxon>Euteleostomi</taxon>
        <taxon>Archelosauria</taxon>
        <taxon>Archosauria</taxon>
        <taxon>Dinosauria</taxon>
        <taxon>Saurischia</taxon>
        <taxon>Theropoda</taxon>
        <taxon>Coelurosauria</taxon>
        <taxon>Aves</taxon>
        <taxon>Neognathae</taxon>
        <taxon>Neoaves</taxon>
        <taxon>Telluraves</taxon>
        <taxon>Australaves</taxon>
        <taxon>Passeriformes</taxon>
        <taxon>Furnariidae</taxon>
        <taxon>Sclerurus</taxon>
    </lineage>
</organism>
<keyword evidence="3" id="KW-0677">Repeat</keyword>
<evidence type="ECO:0000256" key="4">
    <source>
        <dbReference type="ARBA" id="ARBA00022837"/>
    </source>
</evidence>
<feature type="non-terminal residue" evidence="10">
    <location>
        <position position="1"/>
    </location>
</feature>
<reference evidence="10 11" key="1">
    <citation type="submission" date="2019-09" db="EMBL/GenBank/DDBJ databases">
        <title>Bird 10,000 Genomes (B10K) Project - Family phase.</title>
        <authorList>
            <person name="Zhang G."/>
        </authorList>
    </citation>
    <scope>NUCLEOTIDE SEQUENCE [LARGE SCALE GENOMIC DNA]</scope>
    <source>
        <strain evidence="10">B10K-DU-001-03</strain>
        <tissue evidence="10">Muscle</tissue>
    </source>
</reference>
<evidence type="ECO:0000313" key="10">
    <source>
        <dbReference type="EMBL" id="NXF78099.1"/>
    </source>
</evidence>
<dbReference type="PROSITE" id="PS00232">
    <property type="entry name" value="CADHERIN_1"/>
    <property type="match status" value="1"/>
</dbReference>
<dbReference type="Pfam" id="PF00028">
    <property type="entry name" value="Cadherin"/>
    <property type="match status" value="1"/>
</dbReference>
<keyword evidence="4 8" id="KW-0106">Calcium</keyword>
<evidence type="ECO:0000256" key="8">
    <source>
        <dbReference type="PROSITE-ProRule" id="PRU00043"/>
    </source>
</evidence>
<name>A0A7K8WHY1_9FURN</name>
<accession>A0A7K8WHY1</accession>
<evidence type="ECO:0000256" key="6">
    <source>
        <dbReference type="ARBA" id="ARBA00023136"/>
    </source>
</evidence>
<evidence type="ECO:0000256" key="3">
    <source>
        <dbReference type="ARBA" id="ARBA00022737"/>
    </source>
</evidence>
<feature type="domain" description="Cadherin" evidence="9">
    <location>
        <begin position="23"/>
        <end position="61"/>
    </location>
</feature>
<dbReference type="InterPro" id="IPR002126">
    <property type="entry name" value="Cadherin-like_dom"/>
</dbReference>
<keyword evidence="6" id="KW-0472">Membrane</keyword>
<dbReference type="GO" id="GO:0007156">
    <property type="term" value="P:homophilic cell adhesion via plasma membrane adhesion molecules"/>
    <property type="evidence" value="ECO:0007669"/>
    <property type="project" value="InterPro"/>
</dbReference>
<evidence type="ECO:0000256" key="2">
    <source>
        <dbReference type="ARBA" id="ARBA00022692"/>
    </source>
</evidence>
<evidence type="ECO:0000256" key="7">
    <source>
        <dbReference type="ARBA" id="ARBA00023180"/>
    </source>
</evidence>
<keyword evidence="11" id="KW-1185">Reference proteome</keyword>
<dbReference type="PROSITE" id="PS50268">
    <property type="entry name" value="CADHERIN_2"/>
    <property type="match status" value="1"/>
</dbReference>
<dbReference type="OrthoDB" id="6252479at2759"/>
<keyword evidence="7" id="KW-0325">Glycoprotein</keyword>
<dbReference type="SUPFAM" id="SSF49313">
    <property type="entry name" value="Cadherin-like"/>
    <property type="match status" value="1"/>
</dbReference>
<evidence type="ECO:0000256" key="1">
    <source>
        <dbReference type="ARBA" id="ARBA00004167"/>
    </source>
</evidence>
<keyword evidence="5" id="KW-1133">Transmembrane helix</keyword>
<dbReference type="PANTHER" id="PTHR24028:SF345">
    <property type="entry name" value="PROTOCADHERIN-16-LIKE"/>
    <property type="match status" value="1"/>
</dbReference>
<dbReference type="Proteomes" id="UP000588334">
    <property type="component" value="Unassembled WGS sequence"/>
</dbReference>
<feature type="non-terminal residue" evidence="10">
    <location>
        <position position="63"/>
    </location>
</feature>
<dbReference type="CDD" id="cd11304">
    <property type="entry name" value="Cadherin_repeat"/>
    <property type="match status" value="1"/>
</dbReference>
<dbReference type="PRINTS" id="PR00205">
    <property type="entry name" value="CADHERIN"/>
</dbReference>
<evidence type="ECO:0000259" key="9">
    <source>
        <dbReference type="PROSITE" id="PS50268"/>
    </source>
</evidence>
<comment type="subcellular location">
    <subcellularLocation>
        <location evidence="1">Membrane</location>
        <topology evidence="1">Single-pass membrane protein</topology>
    </subcellularLocation>
</comment>